<dbReference type="AlphaFoldDB" id="A0A6B0TSF3"/>
<name>A0A6B0TSF3_IXORI</name>
<dbReference type="EMBL" id="GIFC01000025">
    <property type="protein sequence ID" value="MXU82108.1"/>
    <property type="molecule type" value="Transcribed_RNA"/>
</dbReference>
<protein>
    <submittedName>
        <fullName evidence="1">Uncharacterized protein</fullName>
    </submittedName>
</protein>
<sequence>MSPLLSIFTVEKAWAQIDGPCVRGHRTKEPAAHRQQSKRVCSEQLASEAIVGCSLQGMPVGVMKDR</sequence>
<accession>A0A6B0TSF3</accession>
<proteinExistence type="predicted"/>
<reference evidence="1" key="1">
    <citation type="submission" date="2019-12" db="EMBL/GenBank/DDBJ databases">
        <title>An insight into the sialome of adult female Ixodes ricinus ticks feeding for 6 days.</title>
        <authorList>
            <person name="Perner J."/>
            <person name="Ribeiro J.M.C."/>
        </authorList>
    </citation>
    <scope>NUCLEOTIDE SEQUENCE</scope>
    <source>
        <strain evidence="1">Semi-engorged</strain>
        <tissue evidence="1">Salivary glands</tissue>
    </source>
</reference>
<evidence type="ECO:0000313" key="1">
    <source>
        <dbReference type="EMBL" id="MXU82108.1"/>
    </source>
</evidence>
<organism evidence="1">
    <name type="scientific">Ixodes ricinus</name>
    <name type="common">Common tick</name>
    <name type="synonym">Acarus ricinus</name>
    <dbReference type="NCBI Taxonomy" id="34613"/>
    <lineage>
        <taxon>Eukaryota</taxon>
        <taxon>Metazoa</taxon>
        <taxon>Ecdysozoa</taxon>
        <taxon>Arthropoda</taxon>
        <taxon>Chelicerata</taxon>
        <taxon>Arachnida</taxon>
        <taxon>Acari</taxon>
        <taxon>Parasitiformes</taxon>
        <taxon>Ixodida</taxon>
        <taxon>Ixodoidea</taxon>
        <taxon>Ixodidae</taxon>
        <taxon>Ixodinae</taxon>
        <taxon>Ixodes</taxon>
    </lineage>
</organism>